<dbReference type="Gene3D" id="3.40.190.10">
    <property type="entry name" value="Periplasmic binding protein-like II"/>
    <property type="match status" value="1"/>
</dbReference>
<dbReference type="eggNOG" id="COG4166">
    <property type="taxonomic scope" value="Bacteria"/>
</dbReference>
<evidence type="ECO:0000313" key="3">
    <source>
        <dbReference type="EMBL" id="KFI40160.1"/>
    </source>
</evidence>
<name>A0A086Z0W0_9BIFI</name>
<keyword evidence="1" id="KW-0732">Signal</keyword>
<dbReference type="GO" id="GO:0015833">
    <property type="term" value="P:peptide transport"/>
    <property type="evidence" value="ECO:0007669"/>
    <property type="project" value="TreeGrafter"/>
</dbReference>
<protein>
    <submittedName>
        <fullName evidence="3">Oligopeptide-binding protein OppA</fullName>
    </submittedName>
</protein>
<evidence type="ECO:0000313" key="4">
    <source>
        <dbReference type="Proteomes" id="UP000029015"/>
    </source>
</evidence>
<dbReference type="PANTHER" id="PTHR30290:SF83">
    <property type="entry name" value="ABC TRANSPORTER SUBSTRATE-BINDING PROTEIN"/>
    <property type="match status" value="1"/>
</dbReference>
<dbReference type="Gene3D" id="3.90.76.10">
    <property type="entry name" value="Dipeptide-binding Protein, Domain 1"/>
    <property type="match status" value="1"/>
</dbReference>
<evidence type="ECO:0000256" key="1">
    <source>
        <dbReference type="SAM" id="SignalP"/>
    </source>
</evidence>
<dbReference type="EMBL" id="JGYK01000001">
    <property type="protein sequence ID" value="KFI40160.1"/>
    <property type="molecule type" value="Genomic_DNA"/>
</dbReference>
<dbReference type="Gene3D" id="3.10.105.10">
    <property type="entry name" value="Dipeptide-binding Protein, Domain 3"/>
    <property type="match status" value="1"/>
</dbReference>
<sequence>MMRKTSLTALTTSVCSLALILSGCGSSNNANNDNNPQAGSTTDAIISVFGSEPAKPLIPSNTNEVGGGNPLDMLFSKLVRFDDKGKPVNDIAKEIKPNADMTKYTITIKDGWKFTDGTPVTASSFTKAWSWGANAANGQLSSSFFNPIKGFDDLQASGVDPSAQLSGLKVLDDHTFTVELNAPSSTFPILVGYTSYAPLPEVFYKDTKAFGEKPVSVGPYKFKSWEHNKSIVLVKNPDYQGDIKVKNGGLEFRNYTDPTAAYADVQSGNLDVMDTIPTSALKTYMSDQSVQAKSEPGSVFQYITIPSAMNHFKEDEEGRLRRQAISMSIDRQKIIDKVLAGTAKPATDFIAPPIPGYSASLKGGDVLKYNPKKAKELWTKANAISPWAPNDSFKMAYNSDGGHKDIYDAIANSIKNSLGIDAAGSPIPTFSEFNGNITRRTFAANGMAFRTGWQPDYPSPEDYLKPKFASSSAGGHGSNHGDYKNRQVDDLLNQAAAAKSTDAANKVFQQAEEILLKDLPTIPLYYANSKGVAAKGIHGFAFTWKGTPVYPDLTK</sequence>
<feature type="chain" id="PRO_5039647730" evidence="1">
    <location>
        <begin position="31"/>
        <end position="555"/>
    </location>
</feature>
<dbReference type="InterPro" id="IPR000914">
    <property type="entry name" value="SBP_5_dom"/>
</dbReference>
<comment type="caution">
    <text evidence="3">The sequence shown here is derived from an EMBL/GenBank/DDBJ whole genome shotgun (WGS) entry which is preliminary data.</text>
</comment>
<dbReference type="Pfam" id="PF00496">
    <property type="entry name" value="SBP_bac_5"/>
    <property type="match status" value="1"/>
</dbReference>
<dbReference type="PIRSF" id="PIRSF002741">
    <property type="entry name" value="MppA"/>
    <property type="match status" value="1"/>
</dbReference>
<gene>
    <name evidence="3" type="ORF">BACT_0862</name>
</gene>
<feature type="signal peptide" evidence="1">
    <location>
        <begin position="1"/>
        <end position="30"/>
    </location>
</feature>
<reference evidence="3 4" key="1">
    <citation type="submission" date="2014-03" db="EMBL/GenBank/DDBJ databases">
        <title>Genomics of Bifidobacteria.</title>
        <authorList>
            <person name="Ventura M."/>
            <person name="Milani C."/>
            <person name="Lugli G.A."/>
        </authorList>
    </citation>
    <scope>NUCLEOTIDE SEQUENCE [LARGE SCALE GENOMIC DNA]</scope>
    <source>
        <strain evidence="3 4">DSM 22766</strain>
    </source>
</reference>
<evidence type="ECO:0000259" key="2">
    <source>
        <dbReference type="Pfam" id="PF00496"/>
    </source>
</evidence>
<dbReference type="GO" id="GO:0043190">
    <property type="term" value="C:ATP-binding cassette (ABC) transporter complex"/>
    <property type="evidence" value="ECO:0007669"/>
    <property type="project" value="InterPro"/>
</dbReference>
<dbReference type="PROSITE" id="PS51257">
    <property type="entry name" value="PROKAR_LIPOPROTEIN"/>
    <property type="match status" value="1"/>
</dbReference>
<dbReference type="GO" id="GO:0042597">
    <property type="term" value="C:periplasmic space"/>
    <property type="evidence" value="ECO:0007669"/>
    <property type="project" value="UniProtKB-ARBA"/>
</dbReference>
<dbReference type="SUPFAM" id="SSF53850">
    <property type="entry name" value="Periplasmic binding protein-like II"/>
    <property type="match status" value="1"/>
</dbReference>
<dbReference type="InterPro" id="IPR030678">
    <property type="entry name" value="Peptide/Ni-bd"/>
</dbReference>
<dbReference type="CDD" id="cd00995">
    <property type="entry name" value="PBP2_NikA_DppA_OppA_like"/>
    <property type="match status" value="1"/>
</dbReference>
<dbReference type="STRING" id="1437605.AB656_02915"/>
<organism evidence="3 4">
    <name type="scientific">Bifidobacterium actinocoloniiforme DSM 22766</name>
    <dbReference type="NCBI Taxonomy" id="1437605"/>
    <lineage>
        <taxon>Bacteria</taxon>
        <taxon>Bacillati</taxon>
        <taxon>Actinomycetota</taxon>
        <taxon>Actinomycetes</taxon>
        <taxon>Bifidobacteriales</taxon>
        <taxon>Bifidobacteriaceae</taxon>
        <taxon>Bifidobacterium</taxon>
    </lineage>
</organism>
<accession>A0A086Z0W0</accession>
<dbReference type="AlphaFoldDB" id="A0A086Z0W0"/>
<dbReference type="InterPro" id="IPR039424">
    <property type="entry name" value="SBP_5"/>
</dbReference>
<dbReference type="PANTHER" id="PTHR30290">
    <property type="entry name" value="PERIPLASMIC BINDING COMPONENT OF ABC TRANSPORTER"/>
    <property type="match status" value="1"/>
</dbReference>
<dbReference type="Proteomes" id="UP000029015">
    <property type="component" value="Unassembled WGS sequence"/>
</dbReference>
<keyword evidence="4" id="KW-1185">Reference proteome</keyword>
<dbReference type="GO" id="GO:1904680">
    <property type="term" value="F:peptide transmembrane transporter activity"/>
    <property type="evidence" value="ECO:0007669"/>
    <property type="project" value="TreeGrafter"/>
</dbReference>
<feature type="domain" description="Solute-binding protein family 5" evidence="2">
    <location>
        <begin position="86"/>
        <end position="473"/>
    </location>
</feature>
<proteinExistence type="predicted"/>